<feature type="region of interest" description="Disordered" evidence="1">
    <location>
        <begin position="414"/>
        <end position="504"/>
    </location>
</feature>
<organism evidence="2 3">
    <name type="scientific">Hyaloscypha variabilis (strain UAMH 11265 / GT02V1 / F)</name>
    <name type="common">Meliniomyces variabilis</name>
    <dbReference type="NCBI Taxonomy" id="1149755"/>
    <lineage>
        <taxon>Eukaryota</taxon>
        <taxon>Fungi</taxon>
        <taxon>Dikarya</taxon>
        <taxon>Ascomycota</taxon>
        <taxon>Pezizomycotina</taxon>
        <taxon>Leotiomycetes</taxon>
        <taxon>Helotiales</taxon>
        <taxon>Hyaloscyphaceae</taxon>
        <taxon>Hyaloscypha</taxon>
        <taxon>Hyaloscypha variabilis</taxon>
    </lineage>
</organism>
<evidence type="ECO:0000313" key="3">
    <source>
        <dbReference type="Proteomes" id="UP000235786"/>
    </source>
</evidence>
<evidence type="ECO:0000256" key="1">
    <source>
        <dbReference type="SAM" id="MobiDB-lite"/>
    </source>
</evidence>
<dbReference type="EMBL" id="KZ613943">
    <property type="protein sequence ID" value="PMD42271.1"/>
    <property type="molecule type" value="Genomic_DNA"/>
</dbReference>
<feature type="compositionally biased region" description="Basic and acidic residues" evidence="1">
    <location>
        <begin position="474"/>
        <end position="498"/>
    </location>
</feature>
<accession>A0A2J6RUR4</accession>
<gene>
    <name evidence="2" type="ORF">L207DRAFT_632077</name>
</gene>
<keyword evidence="3" id="KW-1185">Reference proteome</keyword>
<feature type="region of interest" description="Disordered" evidence="1">
    <location>
        <begin position="1"/>
        <end position="40"/>
    </location>
</feature>
<dbReference type="Proteomes" id="UP000235786">
    <property type="component" value="Unassembled WGS sequence"/>
</dbReference>
<protein>
    <submittedName>
        <fullName evidence="2">Uncharacterized protein</fullName>
    </submittedName>
</protein>
<feature type="compositionally biased region" description="Basic and acidic residues" evidence="1">
    <location>
        <begin position="447"/>
        <end position="458"/>
    </location>
</feature>
<dbReference type="OrthoDB" id="3562207at2759"/>
<name>A0A2J6RUR4_HYAVF</name>
<proteinExistence type="predicted"/>
<dbReference type="AlphaFoldDB" id="A0A2J6RUR4"/>
<feature type="compositionally biased region" description="Basic and acidic residues" evidence="1">
    <location>
        <begin position="12"/>
        <end position="37"/>
    </location>
</feature>
<reference evidence="2 3" key="1">
    <citation type="submission" date="2016-04" db="EMBL/GenBank/DDBJ databases">
        <title>A degradative enzymes factory behind the ericoid mycorrhizal symbiosis.</title>
        <authorList>
            <consortium name="DOE Joint Genome Institute"/>
            <person name="Martino E."/>
            <person name="Morin E."/>
            <person name="Grelet G."/>
            <person name="Kuo A."/>
            <person name="Kohler A."/>
            <person name="Daghino S."/>
            <person name="Barry K."/>
            <person name="Choi C."/>
            <person name="Cichocki N."/>
            <person name="Clum A."/>
            <person name="Copeland A."/>
            <person name="Hainaut M."/>
            <person name="Haridas S."/>
            <person name="Labutti K."/>
            <person name="Lindquist E."/>
            <person name="Lipzen A."/>
            <person name="Khouja H.-R."/>
            <person name="Murat C."/>
            <person name="Ohm R."/>
            <person name="Olson A."/>
            <person name="Spatafora J."/>
            <person name="Veneault-Fourrey C."/>
            <person name="Henrissat B."/>
            <person name="Grigoriev I."/>
            <person name="Martin F."/>
            <person name="Perotto S."/>
        </authorList>
    </citation>
    <scope>NUCLEOTIDE SEQUENCE [LARGE SCALE GENOMIC DNA]</scope>
    <source>
        <strain evidence="2 3">F</strain>
    </source>
</reference>
<evidence type="ECO:0000313" key="2">
    <source>
        <dbReference type="EMBL" id="PMD42271.1"/>
    </source>
</evidence>
<dbReference type="Gene3D" id="3.60.130.30">
    <property type="match status" value="1"/>
</dbReference>
<sequence length="504" mass="58001">MPPFDFAAARAQIEEYETRSHPAERRAPTEPGEKPEQEGWASRVETRLAAANKIKAGLTADQIWRLKETEISDEQLRFFDENKIEPSEDEFLVDDDGNVIGLYLKHGFKLPWDDETADEILDELERGTQGLVDHFPPPGRDKKDKRFQKDFEEDKKRCDENGYQIGLFHFGYRRVLQENGVPKGVPVITKETIMSGMSHRYKAVIKYYKSLTAVKQTIGMVYQMAFPKECENALRIVDHWKKEDALVHTPRETATYFVLNVNCLSEPHVDPSDSETTFTAMHVWGDFEIENGGHLALPIFNRSYRMERDSMFFLKASLIRHHVTRSKVMSGQRFSAVHITQDNMANFEDMVEPPTPAQKKEWQSTYKVDDKVKECPFCKAPMAGSAAVNGHLYKIIEKGGDELHELEATKKWSDDKKKETLAARRARSNKRKADALESAGGADDNERDGKQLPVEKPKKVQRGKTVKFSNKYEQFGKELYDENENRNEKTCQENETKAVKRSRR</sequence>